<accession>A0A1I1JPQ2</accession>
<evidence type="ECO:0000313" key="1">
    <source>
        <dbReference type="EMBL" id="SFC49932.1"/>
    </source>
</evidence>
<dbReference type="STRING" id="927664.SAMN05421780_10663"/>
<reference evidence="1 2" key="1">
    <citation type="submission" date="2016-10" db="EMBL/GenBank/DDBJ databases">
        <authorList>
            <person name="de Groot N.N."/>
        </authorList>
    </citation>
    <scope>NUCLEOTIDE SEQUENCE [LARGE SCALE GENOMIC DNA]</scope>
    <source>
        <strain evidence="1 2">DSM 6793</strain>
    </source>
</reference>
<dbReference type="PANTHER" id="PTHR36436">
    <property type="entry name" value="SLL5081 PROTEIN"/>
    <property type="match status" value="1"/>
</dbReference>
<dbReference type="RefSeq" id="WP_091512286.1">
    <property type="nucleotide sequence ID" value="NZ_FOLE01000006.1"/>
</dbReference>
<dbReference type="InterPro" id="IPR015315">
    <property type="entry name" value="DUF1963"/>
</dbReference>
<dbReference type="PANTHER" id="PTHR36436:SF6">
    <property type="entry name" value="SLL5081 PROTEIN"/>
    <property type="match status" value="1"/>
</dbReference>
<name>A0A1I1JPQ2_9BACT</name>
<evidence type="ECO:0000313" key="2">
    <source>
        <dbReference type="Proteomes" id="UP000199514"/>
    </source>
</evidence>
<protein>
    <submittedName>
        <fullName evidence="1">Uncharacterized protein YwqG</fullName>
    </submittedName>
</protein>
<dbReference type="SUPFAM" id="SSF103032">
    <property type="entry name" value="Hypothetical protein YwqG"/>
    <property type="match status" value="1"/>
</dbReference>
<dbReference type="EMBL" id="FOLE01000006">
    <property type="protein sequence ID" value="SFC49932.1"/>
    <property type="molecule type" value="Genomic_DNA"/>
</dbReference>
<keyword evidence="2" id="KW-1185">Reference proteome</keyword>
<dbReference type="OrthoDB" id="57088at2"/>
<sequence length="261" mass="29084">MAIQVPSIFAAYEQAIQQSVRPFVHITATPEASTSATQSKFGGVPYLPVDAAYPTNAEGQPLAFVAQINLEEMPALPDWPSKGILLFFIDSKDNLLGLNFDNRTDQNGFKILYFNEIEQDSGKLLATLPADAPVFVEKESRITFEQKEAPVSTGDCHFEQLIGESIYDFVDKFEDPDEAEQQYKDLAQQAGHKLGGYPDFAQEDPRYESEESAEYVLLFQADTDGNIGLMWGDMGVANFFIKPEDLKAANFTGVYYNWDCA</sequence>
<dbReference type="Pfam" id="PF09234">
    <property type="entry name" value="DUF1963"/>
    <property type="match status" value="1"/>
</dbReference>
<proteinExistence type="predicted"/>
<dbReference type="Gene3D" id="2.30.320.10">
    <property type="entry name" value="YwqG-like"/>
    <property type="match status" value="1"/>
</dbReference>
<dbReference type="Proteomes" id="UP000199514">
    <property type="component" value="Unassembled WGS sequence"/>
</dbReference>
<gene>
    <name evidence="1" type="ORF">SAMN05421780_10663</name>
</gene>
<organism evidence="1 2">
    <name type="scientific">Flexibacter flexilis DSM 6793</name>
    <dbReference type="NCBI Taxonomy" id="927664"/>
    <lineage>
        <taxon>Bacteria</taxon>
        <taxon>Pseudomonadati</taxon>
        <taxon>Bacteroidota</taxon>
        <taxon>Cytophagia</taxon>
        <taxon>Cytophagales</taxon>
        <taxon>Flexibacteraceae</taxon>
        <taxon>Flexibacter</taxon>
    </lineage>
</organism>
<dbReference type="AlphaFoldDB" id="A0A1I1JPQ2"/>
<dbReference type="InterPro" id="IPR035948">
    <property type="entry name" value="YwqG-like_sf"/>
</dbReference>